<dbReference type="RefSeq" id="WP_141624858.1">
    <property type="nucleotide sequence ID" value="NZ_CP041242.1"/>
</dbReference>
<feature type="chain" id="PRO_5022157929" description="WxL domain-containing protein" evidence="1">
    <location>
        <begin position="24"/>
        <end position="196"/>
    </location>
</feature>
<reference evidence="2 3" key="1">
    <citation type="submission" date="2019-06" db="EMBL/GenBank/DDBJ databases">
        <title>Lysobacter alkalisoli sp. nov. isolated from saline-alkali soil.</title>
        <authorList>
            <person name="Sun J.-Q."/>
            <person name="Xu L."/>
        </authorList>
    </citation>
    <scope>NUCLEOTIDE SEQUENCE [LARGE SCALE GENOMIC DNA]</scope>
    <source>
        <strain evidence="2 3">SJ-36</strain>
    </source>
</reference>
<protein>
    <recommendedName>
        <fullName evidence="4">WxL domain-containing protein</fullName>
    </recommendedName>
</protein>
<evidence type="ECO:0000313" key="2">
    <source>
        <dbReference type="EMBL" id="QDH71526.1"/>
    </source>
</evidence>
<evidence type="ECO:0008006" key="4">
    <source>
        <dbReference type="Google" id="ProtNLM"/>
    </source>
</evidence>
<dbReference type="AlphaFoldDB" id="A0A514BVW4"/>
<sequence>MNLKHSLLAAAVLAVALPLTTHANSSFIDGNGSATAHLDFQVTVPRVLLLRVGSDAGTVDLIDFDVTAADLQNAGTQTVSGTGGDLGGGSVTAHVMGNNGAITLGATTVGALLNGDGDSISYAEITTSSSDSGLPSPTLVDGTTSSVVLAPTSGSKVTDRSAQWTFEYANSALVAAGTYGGQNVNNGRVTYTAAMP</sequence>
<dbReference type="EMBL" id="CP041242">
    <property type="protein sequence ID" value="QDH71526.1"/>
    <property type="molecule type" value="Genomic_DNA"/>
</dbReference>
<dbReference type="KEGG" id="lyj:FKV23_16575"/>
<name>A0A514BVW4_9GAMM</name>
<dbReference type="Proteomes" id="UP000317199">
    <property type="component" value="Chromosome"/>
</dbReference>
<evidence type="ECO:0000313" key="3">
    <source>
        <dbReference type="Proteomes" id="UP000317199"/>
    </source>
</evidence>
<accession>A0A514BVW4</accession>
<dbReference type="OrthoDB" id="8902590at2"/>
<keyword evidence="1" id="KW-0732">Signal</keyword>
<organism evidence="2 3">
    <name type="scientific">Marilutibacter alkalisoli</name>
    <dbReference type="NCBI Taxonomy" id="2591633"/>
    <lineage>
        <taxon>Bacteria</taxon>
        <taxon>Pseudomonadati</taxon>
        <taxon>Pseudomonadota</taxon>
        <taxon>Gammaproteobacteria</taxon>
        <taxon>Lysobacterales</taxon>
        <taxon>Lysobacteraceae</taxon>
        <taxon>Marilutibacter</taxon>
    </lineage>
</organism>
<feature type="signal peptide" evidence="1">
    <location>
        <begin position="1"/>
        <end position="23"/>
    </location>
</feature>
<evidence type="ECO:0000256" key="1">
    <source>
        <dbReference type="SAM" id="SignalP"/>
    </source>
</evidence>
<gene>
    <name evidence="2" type="ORF">FKV23_16575</name>
</gene>
<keyword evidence="3" id="KW-1185">Reference proteome</keyword>
<proteinExistence type="predicted"/>